<proteinExistence type="predicted"/>
<comment type="caution">
    <text evidence="1">The sequence shown here is derived from an EMBL/GenBank/DDBJ whole genome shotgun (WGS) entry which is preliminary data.</text>
</comment>
<evidence type="ECO:0000313" key="2">
    <source>
        <dbReference type="Proteomes" id="UP001163603"/>
    </source>
</evidence>
<sequence>MEGRGEGYPPQLYTLASSFPPAESYSYELPSLRQVNPAMLQNQNSQNHVTIHPPLQNHCAQISNLRNLFYQDTLLPNNYMQNPSFQNPNPATMQNHQAVLCYPPNINSNAIFLSGQYGQSTPRRYGRFDNVLYGQSSPPGHQFLGNNNSLFMDTPSTNNYRYSTLSSPCETKVFNDLEYRMRGLRIESAGRGQTAAYNPRHSGALSNLSHDLSDLSGLDQFNLSTSTSGSNFNNFLQRRSQFSGEFSREYSAGPSSSRNRSIRVDLLGSAGRSINESHIVLPSSSSRGRARGRQHSSHTSLEELRGRVCSAAKDQKECRFLQKKVDERNPMDITIILMEVKDDLPDLVVHQFANYLIQKLIGVLNEQQMTEFIRSVVSSEQRLFRICDDVHGTRVIQKLLDPKEILQRQSLTPEQICILLSALKKIAVNLSKSPIGQHVIQRCFHKFSNEYTKELVEEIVKSCVTLATEKSGCCVLQQCIFHAKEEHKGRLIAEIVTNALVLSDHAYGNYVVQYILEINIPQVTADILSQLAGSYFTLSLSKYASNVVEKCMNFATEEQLTAIVSEIIHHPDILDLMLNNFGNFVIQSAWKRCKGRPLGQTLLNLVQEHYPLLQSHMYGKKVLEGIRGNKKRCL</sequence>
<reference evidence="2" key="1">
    <citation type="journal article" date="2023" name="G3 (Bethesda)">
        <title>Genome assembly and association tests identify interacting loci associated with vigor, precocity, and sex in interspecific pistachio rootstocks.</title>
        <authorList>
            <person name="Palmer W."/>
            <person name="Jacygrad E."/>
            <person name="Sagayaradj S."/>
            <person name="Cavanaugh K."/>
            <person name="Han R."/>
            <person name="Bertier L."/>
            <person name="Beede B."/>
            <person name="Kafkas S."/>
            <person name="Golino D."/>
            <person name="Preece J."/>
            <person name="Michelmore R."/>
        </authorList>
    </citation>
    <scope>NUCLEOTIDE SEQUENCE [LARGE SCALE GENOMIC DNA]</scope>
</reference>
<name>A0ACC0X2Q9_9ROSI</name>
<keyword evidence="2" id="KW-1185">Reference proteome</keyword>
<gene>
    <name evidence="1" type="ORF">Pint_33749</name>
</gene>
<organism evidence="1 2">
    <name type="scientific">Pistacia integerrima</name>
    <dbReference type="NCBI Taxonomy" id="434235"/>
    <lineage>
        <taxon>Eukaryota</taxon>
        <taxon>Viridiplantae</taxon>
        <taxon>Streptophyta</taxon>
        <taxon>Embryophyta</taxon>
        <taxon>Tracheophyta</taxon>
        <taxon>Spermatophyta</taxon>
        <taxon>Magnoliopsida</taxon>
        <taxon>eudicotyledons</taxon>
        <taxon>Gunneridae</taxon>
        <taxon>Pentapetalae</taxon>
        <taxon>rosids</taxon>
        <taxon>malvids</taxon>
        <taxon>Sapindales</taxon>
        <taxon>Anacardiaceae</taxon>
        <taxon>Pistacia</taxon>
    </lineage>
</organism>
<dbReference type="EMBL" id="CM047749">
    <property type="protein sequence ID" value="KAJ0009780.1"/>
    <property type="molecule type" value="Genomic_DNA"/>
</dbReference>
<protein>
    <submittedName>
        <fullName evidence="1">Uncharacterized protein</fullName>
    </submittedName>
</protein>
<evidence type="ECO:0000313" key="1">
    <source>
        <dbReference type="EMBL" id="KAJ0009780.1"/>
    </source>
</evidence>
<accession>A0ACC0X2Q9</accession>
<dbReference type="Proteomes" id="UP001163603">
    <property type="component" value="Chromosome 14"/>
</dbReference>